<dbReference type="OrthoDB" id="710555at2"/>
<sequence>MNVNKIQRLISSFIAMVLIGSIFLSCKSSGDNDVPAPTTGQNIDPIVGTFKGTIKIGVQDYYNAIVMVSKVDNSHVKVQPKSGEVYSVATPKILTAVNPVGVGVGGDDPEGSINYLISTKALQISTKKTSATDVEFYYEGTKQ</sequence>
<gene>
    <name evidence="1" type="ORF">BBH99_19905</name>
    <name evidence="2" type="ORF">SAMN05444407_105261</name>
</gene>
<dbReference type="Proteomes" id="UP000093508">
    <property type="component" value="Unassembled WGS sequence"/>
</dbReference>
<dbReference type="EMBL" id="MAYF01000117">
    <property type="protein sequence ID" value="OCA79027.1"/>
    <property type="molecule type" value="Genomic_DNA"/>
</dbReference>
<keyword evidence="3" id="KW-1185">Reference proteome</keyword>
<proteinExistence type="predicted"/>
<evidence type="ECO:0000313" key="3">
    <source>
        <dbReference type="Proteomes" id="UP000093508"/>
    </source>
</evidence>
<evidence type="ECO:0000313" key="2">
    <source>
        <dbReference type="EMBL" id="SHL67747.1"/>
    </source>
</evidence>
<dbReference type="RefSeq" id="WP_066694686.1">
    <property type="nucleotide sequence ID" value="NZ_FRBM01000005.1"/>
</dbReference>
<organism evidence="2 4">
    <name type="scientific">Chryseobacterium contaminans</name>
    <dbReference type="NCBI Taxonomy" id="1423959"/>
    <lineage>
        <taxon>Bacteria</taxon>
        <taxon>Pseudomonadati</taxon>
        <taxon>Bacteroidota</taxon>
        <taxon>Flavobacteriia</taxon>
        <taxon>Flavobacteriales</taxon>
        <taxon>Weeksellaceae</taxon>
        <taxon>Chryseobacterium group</taxon>
        <taxon>Chryseobacterium</taxon>
    </lineage>
</organism>
<dbReference type="EMBL" id="FRBM01000005">
    <property type="protein sequence ID" value="SHL67747.1"/>
    <property type="molecule type" value="Genomic_DNA"/>
</dbReference>
<protein>
    <recommendedName>
        <fullName evidence="5">Lipocalin-like domain-containing protein</fullName>
    </recommendedName>
</protein>
<reference evidence="1 3" key="1">
    <citation type="submission" date="2016-07" db="EMBL/GenBank/DDBJ databases">
        <authorList>
            <person name="Jeong J.-J."/>
            <person name="Kim D.W."/>
            <person name="Sang M.K."/>
            <person name="Choi I.-G."/>
            <person name="Kim K.D."/>
        </authorList>
    </citation>
    <scope>NUCLEOTIDE SEQUENCE [LARGE SCALE GENOMIC DNA]</scope>
    <source>
        <strain evidence="1 3">C-26</strain>
    </source>
</reference>
<accession>A0A1M7CKP5</accession>
<dbReference type="Proteomes" id="UP000184069">
    <property type="component" value="Unassembled WGS sequence"/>
</dbReference>
<dbReference type="STRING" id="1423959.SAMN05444407_105261"/>
<dbReference type="AlphaFoldDB" id="A0A1M7CKP5"/>
<name>A0A1M7CKP5_9FLAO</name>
<dbReference type="PROSITE" id="PS51257">
    <property type="entry name" value="PROKAR_LIPOPROTEIN"/>
    <property type="match status" value="1"/>
</dbReference>
<evidence type="ECO:0008006" key="5">
    <source>
        <dbReference type="Google" id="ProtNLM"/>
    </source>
</evidence>
<reference evidence="2 4" key="2">
    <citation type="submission" date="2016-11" db="EMBL/GenBank/DDBJ databases">
        <authorList>
            <person name="Jaros S."/>
            <person name="Januszkiewicz K."/>
            <person name="Wedrychowicz H."/>
        </authorList>
    </citation>
    <scope>NUCLEOTIDE SEQUENCE [LARGE SCALE GENOMIC DNA]</scope>
    <source>
        <strain evidence="2 4">DSM 27621</strain>
    </source>
</reference>
<evidence type="ECO:0000313" key="4">
    <source>
        <dbReference type="Proteomes" id="UP000184069"/>
    </source>
</evidence>
<evidence type="ECO:0000313" key="1">
    <source>
        <dbReference type="EMBL" id="OCA79027.1"/>
    </source>
</evidence>